<name>A0A9X1F566_9SPHN</name>
<gene>
    <name evidence="2" type="ORF">KCG46_12005</name>
</gene>
<evidence type="ECO:0000256" key="1">
    <source>
        <dbReference type="SAM" id="SignalP"/>
    </source>
</evidence>
<dbReference type="Proteomes" id="UP001138681">
    <property type="component" value="Unassembled WGS sequence"/>
</dbReference>
<evidence type="ECO:0008006" key="4">
    <source>
        <dbReference type="Google" id="ProtNLM"/>
    </source>
</evidence>
<keyword evidence="1" id="KW-0732">Signal</keyword>
<accession>A0A9X1F566</accession>
<sequence>MRLAIFKIPLRTLHFAAFATIVGAVSPSIAASEKPHQSQQTQISAGLDMFEFRNWPGPSLPVWTYVPASVDPKTAPILFVMHGARRDPKRYRDQWTDKADKGSFIVIAPEFSRKDFRGSRNYNLGAMFDQESTDLRHEKSWSFSAIEPIFDEVVAQLNGKQTDYTIFGHSAGSQFVHRFLLMKPETRAKRYLAANAGWYTFVDLGVAYPFGLAGTPADEKALRQALAKDVIILLGDQDTDPDHSSLNRSEGAMLQGPHRFARGQSFYVAAQAIAEKNGWDFGWSLRVIPGVAHSNGGIAEGAYDLVE</sequence>
<evidence type="ECO:0000313" key="3">
    <source>
        <dbReference type="Proteomes" id="UP001138681"/>
    </source>
</evidence>
<dbReference type="RefSeq" id="WP_218405681.1">
    <property type="nucleotide sequence ID" value="NZ_JAGSPC010000004.1"/>
</dbReference>
<evidence type="ECO:0000313" key="2">
    <source>
        <dbReference type="EMBL" id="MBV7260294.1"/>
    </source>
</evidence>
<reference evidence="2" key="1">
    <citation type="submission" date="2021-04" db="EMBL/GenBank/DDBJ databases">
        <authorList>
            <person name="Pira H."/>
            <person name="Risdian C."/>
            <person name="Wink J."/>
        </authorList>
    </citation>
    <scope>NUCLEOTIDE SEQUENCE</scope>
    <source>
        <strain evidence="2">WH158</strain>
    </source>
</reference>
<dbReference type="AlphaFoldDB" id="A0A9X1F566"/>
<feature type="signal peptide" evidence="1">
    <location>
        <begin position="1"/>
        <end position="30"/>
    </location>
</feature>
<feature type="chain" id="PRO_5040732318" description="Alpha/beta hydrolase" evidence="1">
    <location>
        <begin position="31"/>
        <end position="307"/>
    </location>
</feature>
<keyword evidence="3" id="KW-1185">Reference proteome</keyword>
<comment type="caution">
    <text evidence="2">The sequence shown here is derived from an EMBL/GenBank/DDBJ whole genome shotgun (WGS) entry which is preliminary data.</text>
</comment>
<protein>
    <recommendedName>
        <fullName evidence="4">Alpha/beta hydrolase</fullName>
    </recommendedName>
</protein>
<organism evidence="2 3">
    <name type="scientific">Erythrobacter crassostreae</name>
    <dbReference type="NCBI Taxonomy" id="2828328"/>
    <lineage>
        <taxon>Bacteria</taxon>
        <taxon>Pseudomonadati</taxon>
        <taxon>Pseudomonadota</taxon>
        <taxon>Alphaproteobacteria</taxon>
        <taxon>Sphingomonadales</taxon>
        <taxon>Erythrobacteraceae</taxon>
        <taxon>Erythrobacter/Porphyrobacter group</taxon>
        <taxon>Erythrobacter</taxon>
    </lineage>
</organism>
<dbReference type="EMBL" id="JAGSPC010000004">
    <property type="protein sequence ID" value="MBV7260294.1"/>
    <property type="molecule type" value="Genomic_DNA"/>
</dbReference>
<proteinExistence type="predicted"/>